<sequence>MTVPGPSVATDAGEAEPAAAEGSARLLVDGTEVARYVLDPALDARHGPRPYLHPVRTLAGTVVTDALPADHVWHLGASLAVQDVNGANLWGGRTYVRDVGYTWRDDHGRIAHTEWSERADDRLAHRLEWRDRQGTVLLTERRQLAAVPLTGAVPVTGDGPLTGAVPLAGDGPLTGDGPLIGDGSSAVSAWLLEVDYTLSAPPGQDVRLGSPATNGRPGGAGYGGFFWRAGSADRASIFSAAATGEEAVNGSSEPWVALRGTGSDGRAYTLVFTGLGDGDRWFVRAAMYPGVGVAFAFERPVTIPAGTQRRGRHRVVVADGALNRATAAALASSAR</sequence>
<proteinExistence type="predicted"/>
<dbReference type="Proteomes" id="UP000245410">
    <property type="component" value="Unassembled WGS sequence"/>
</dbReference>
<dbReference type="Pfam" id="PF14100">
    <property type="entry name" value="DUF6807"/>
    <property type="match status" value="2"/>
</dbReference>
<name>A0A317DHQ8_9ACTN</name>
<comment type="caution">
    <text evidence="2">The sequence shown here is derived from an EMBL/GenBank/DDBJ whole genome shotgun (WGS) entry which is preliminary data.</text>
</comment>
<dbReference type="AlphaFoldDB" id="A0A317DHQ8"/>
<evidence type="ECO:0000313" key="2">
    <source>
        <dbReference type="EMBL" id="PWR14279.1"/>
    </source>
</evidence>
<accession>A0A317DHQ8</accession>
<organism evidence="2 3">
    <name type="scientific">Micromonospora acroterricola</name>
    <dbReference type="NCBI Taxonomy" id="2202421"/>
    <lineage>
        <taxon>Bacteria</taxon>
        <taxon>Bacillati</taxon>
        <taxon>Actinomycetota</taxon>
        <taxon>Actinomycetes</taxon>
        <taxon>Micromonosporales</taxon>
        <taxon>Micromonosporaceae</taxon>
        <taxon>Micromonospora</taxon>
    </lineage>
</organism>
<dbReference type="InterPro" id="IPR029475">
    <property type="entry name" value="DUF6807"/>
</dbReference>
<evidence type="ECO:0008006" key="4">
    <source>
        <dbReference type="Google" id="ProtNLM"/>
    </source>
</evidence>
<gene>
    <name evidence="2" type="ORF">DKT68_00055</name>
</gene>
<evidence type="ECO:0000256" key="1">
    <source>
        <dbReference type="SAM" id="MobiDB-lite"/>
    </source>
</evidence>
<reference evidence="2 3" key="1">
    <citation type="submission" date="2018-05" db="EMBL/GenBank/DDBJ databases">
        <title>Micromonospora atacamensis sp. nov., a novel actinobacteria isolated from high altitude Atacama Desert soil.</title>
        <authorList>
            <person name="Carro L."/>
            <person name="Golinska P."/>
            <person name="Klenk H.-P."/>
            <person name="Goodfellow M."/>
        </authorList>
    </citation>
    <scope>NUCLEOTIDE SEQUENCE [LARGE SCALE GENOMIC DNA]</scope>
    <source>
        <strain evidence="2 3">5R2A7</strain>
    </source>
</reference>
<protein>
    <recommendedName>
        <fullName evidence="4">Methane oxygenase PmoA</fullName>
    </recommendedName>
</protein>
<evidence type="ECO:0000313" key="3">
    <source>
        <dbReference type="Proteomes" id="UP000245410"/>
    </source>
</evidence>
<feature type="region of interest" description="Disordered" evidence="1">
    <location>
        <begin position="1"/>
        <end position="20"/>
    </location>
</feature>
<dbReference type="EMBL" id="QGKR01000010">
    <property type="protein sequence ID" value="PWR14279.1"/>
    <property type="molecule type" value="Genomic_DNA"/>
</dbReference>
<keyword evidence="3" id="KW-1185">Reference proteome</keyword>
<dbReference type="OrthoDB" id="242375at2"/>